<dbReference type="SMART" id="SM00421">
    <property type="entry name" value="HTH_LUXR"/>
    <property type="match status" value="1"/>
</dbReference>
<dbReference type="Proteomes" id="UP001180487">
    <property type="component" value="Unassembled WGS sequence"/>
</dbReference>
<dbReference type="Pfam" id="PF00196">
    <property type="entry name" value="GerE"/>
    <property type="match status" value="1"/>
</dbReference>
<protein>
    <submittedName>
        <fullName evidence="8">DNA-binding NarL/FixJ family response regulator</fullName>
    </submittedName>
</protein>
<dbReference type="EMBL" id="JAVDXT010000001">
    <property type="protein sequence ID" value="MDR7375730.1"/>
    <property type="molecule type" value="Genomic_DNA"/>
</dbReference>
<evidence type="ECO:0000259" key="7">
    <source>
        <dbReference type="PROSITE" id="PS50110"/>
    </source>
</evidence>
<keyword evidence="3 8" id="KW-0238">DNA-binding</keyword>
<sequence>MSNSTPASIRLLIVDDHPIVRQSLSALLGAFGAPMQVVATAGSAEEALVLAEQQPPDIVLTDLQMKPSSGIQLIQQLSQRQPAIRYVVFTASTQDEHMLQAFDAGAQGFVVKESEAGELVKAIEAVMGGATHYPAGLKRALDRRQQQPALTARETEVLALVAQGLTSKAIARALDIDSRTVDAHRANIRQRFGLDSSAALLRFAMENCGGKP</sequence>
<dbReference type="SMART" id="SM00448">
    <property type="entry name" value="REC"/>
    <property type="match status" value="1"/>
</dbReference>
<dbReference type="PANTHER" id="PTHR43214:SF41">
    <property type="entry name" value="NITRATE_NITRITE RESPONSE REGULATOR PROTEIN NARP"/>
    <property type="match status" value="1"/>
</dbReference>
<feature type="modified residue" description="4-aspartylphosphate" evidence="5">
    <location>
        <position position="62"/>
    </location>
</feature>
<evidence type="ECO:0000256" key="2">
    <source>
        <dbReference type="ARBA" id="ARBA00023015"/>
    </source>
</evidence>
<dbReference type="PROSITE" id="PS50110">
    <property type="entry name" value="RESPONSE_REGULATORY"/>
    <property type="match status" value="1"/>
</dbReference>
<evidence type="ECO:0000313" key="8">
    <source>
        <dbReference type="EMBL" id="MDR7375730.1"/>
    </source>
</evidence>
<feature type="domain" description="Response regulatory" evidence="7">
    <location>
        <begin position="10"/>
        <end position="127"/>
    </location>
</feature>
<evidence type="ECO:0000259" key="6">
    <source>
        <dbReference type="PROSITE" id="PS50043"/>
    </source>
</evidence>
<evidence type="ECO:0000256" key="5">
    <source>
        <dbReference type="PROSITE-ProRule" id="PRU00169"/>
    </source>
</evidence>
<evidence type="ECO:0000256" key="4">
    <source>
        <dbReference type="ARBA" id="ARBA00023163"/>
    </source>
</evidence>
<dbReference type="InterPro" id="IPR058245">
    <property type="entry name" value="NreC/VraR/RcsB-like_REC"/>
</dbReference>
<dbReference type="InterPro" id="IPR016032">
    <property type="entry name" value="Sig_transdc_resp-reg_C-effctor"/>
</dbReference>
<dbReference type="InterPro" id="IPR011006">
    <property type="entry name" value="CheY-like_superfamily"/>
</dbReference>
<dbReference type="PRINTS" id="PR00038">
    <property type="entry name" value="HTHLUXR"/>
</dbReference>
<keyword evidence="2" id="KW-0805">Transcription regulation</keyword>
<comment type="caution">
    <text evidence="8">The sequence shown here is derived from an EMBL/GenBank/DDBJ whole genome shotgun (WGS) entry which is preliminary data.</text>
</comment>
<evidence type="ECO:0000256" key="3">
    <source>
        <dbReference type="ARBA" id="ARBA00023125"/>
    </source>
</evidence>
<dbReference type="PROSITE" id="PS00622">
    <property type="entry name" value="HTH_LUXR_1"/>
    <property type="match status" value="1"/>
</dbReference>
<dbReference type="SUPFAM" id="SSF52172">
    <property type="entry name" value="CheY-like"/>
    <property type="match status" value="1"/>
</dbReference>
<keyword evidence="1 5" id="KW-0597">Phosphoprotein</keyword>
<gene>
    <name evidence="8" type="ORF">J2X19_000388</name>
</gene>
<dbReference type="PROSITE" id="PS50043">
    <property type="entry name" value="HTH_LUXR_2"/>
    <property type="match status" value="1"/>
</dbReference>
<dbReference type="GO" id="GO:0003677">
    <property type="term" value="F:DNA binding"/>
    <property type="evidence" value="ECO:0007669"/>
    <property type="project" value="UniProtKB-KW"/>
</dbReference>
<dbReference type="PANTHER" id="PTHR43214">
    <property type="entry name" value="TWO-COMPONENT RESPONSE REGULATOR"/>
    <property type="match status" value="1"/>
</dbReference>
<dbReference type="InterPro" id="IPR039420">
    <property type="entry name" value="WalR-like"/>
</dbReference>
<dbReference type="CDD" id="cd17535">
    <property type="entry name" value="REC_NarL-like"/>
    <property type="match status" value="1"/>
</dbReference>
<dbReference type="CDD" id="cd06170">
    <property type="entry name" value="LuxR_C_like"/>
    <property type="match status" value="1"/>
</dbReference>
<dbReference type="RefSeq" id="WP_310370149.1">
    <property type="nucleotide sequence ID" value="NZ_JAVDXT010000001.1"/>
</dbReference>
<reference evidence="8 9" key="1">
    <citation type="submission" date="2023-07" db="EMBL/GenBank/DDBJ databases">
        <title>Sorghum-associated microbial communities from plants grown in Nebraska, USA.</title>
        <authorList>
            <person name="Schachtman D."/>
        </authorList>
    </citation>
    <scope>NUCLEOTIDE SEQUENCE [LARGE SCALE GENOMIC DNA]</scope>
    <source>
        <strain evidence="8 9">BE313</strain>
    </source>
</reference>
<keyword evidence="9" id="KW-1185">Reference proteome</keyword>
<dbReference type="Pfam" id="PF00072">
    <property type="entry name" value="Response_reg"/>
    <property type="match status" value="1"/>
</dbReference>
<name>A0ABU2C317_9BURK</name>
<dbReference type="InterPro" id="IPR000792">
    <property type="entry name" value="Tscrpt_reg_LuxR_C"/>
</dbReference>
<dbReference type="Gene3D" id="3.40.50.2300">
    <property type="match status" value="1"/>
</dbReference>
<dbReference type="InterPro" id="IPR001789">
    <property type="entry name" value="Sig_transdc_resp-reg_receiver"/>
</dbReference>
<accession>A0ABU2C317</accession>
<evidence type="ECO:0000256" key="1">
    <source>
        <dbReference type="ARBA" id="ARBA00022553"/>
    </source>
</evidence>
<proteinExistence type="predicted"/>
<organism evidence="8 9">
    <name type="scientific">Rhodoferax ferrireducens</name>
    <dbReference type="NCBI Taxonomy" id="192843"/>
    <lineage>
        <taxon>Bacteria</taxon>
        <taxon>Pseudomonadati</taxon>
        <taxon>Pseudomonadota</taxon>
        <taxon>Betaproteobacteria</taxon>
        <taxon>Burkholderiales</taxon>
        <taxon>Comamonadaceae</taxon>
        <taxon>Rhodoferax</taxon>
    </lineage>
</organism>
<dbReference type="SUPFAM" id="SSF46894">
    <property type="entry name" value="C-terminal effector domain of the bipartite response regulators"/>
    <property type="match status" value="1"/>
</dbReference>
<keyword evidence="4" id="KW-0804">Transcription</keyword>
<evidence type="ECO:0000313" key="9">
    <source>
        <dbReference type="Proteomes" id="UP001180487"/>
    </source>
</evidence>
<feature type="domain" description="HTH luxR-type" evidence="6">
    <location>
        <begin position="143"/>
        <end position="208"/>
    </location>
</feature>